<reference evidence="8" key="1">
    <citation type="submission" date="2017-06" db="EMBL/GenBank/DDBJ databases">
        <authorList>
            <person name="Varghese N."/>
            <person name="Submissions S."/>
        </authorList>
    </citation>
    <scope>NUCLEOTIDE SEQUENCE [LARGE SCALE GENOMIC DNA]</scope>
    <source>
        <strain evidence="8">NKM1</strain>
    </source>
</reference>
<dbReference type="InterPro" id="IPR003583">
    <property type="entry name" value="Hlx-hairpin-Hlx_DNA-bd_motif"/>
</dbReference>
<dbReference type="Pfam" id="PF14520">
    <property type="entry name" value="HHH_5"/>
    <property type="match status" value="1"/>
</dbReference>
<evidence type="ECO:0000313" key="8">
    <source>
        <dbReference type="Proteomes" id="UP000198432"/>
    </source>
</evidence>
<dbReference type="GO" id="GO:0008270">
    <property type="term" value="F:zinc ion binding"/>
    <property type="evidence" value="ECO:0007669"/>
    <property type="project" value="TreeGrafter"/>
</dbReference>
<dbReference type="SUPFAM" id="SSF47802">
    <property type="entry name" value="DNA polymerase beta, N-terminal domain-like"/>
    <property type="match status" value="1"/>
</dbReference>
<proteinExistence type="predicted"/>
<dbReference type="PIRSF" id="PIRSF005047">
    <property type="entry name" value="UCP005047_YshC"/>
    <property type="match status" value="1"/>
</dbReference>
<comment type="cofactor">
    <cofactor evidence="1">
        <name>Mg(2+)</name>
        <dbReference type="ChEBI" id="CHEBI:18420"/>
    </cofactor>
</comment>
<dbReference type="InterPro" id="IPR004013">
    <property type="entry name" value="PHP_dom"/>
</dbReference>
<dbReference type="InterPro" id="IPR002054">
    <property type="entry name" value="DNA-dir_DNA_pol_X"/>
</dbReference>
<dbReference type="GO" id="GO:0003887">
    <property type="term" value="F:DNA-directed DNA polymerase activity"/>
    <property type="evidence" value="ECO:0007669"/>
    <property type="project" value="InterPro"/>
</dbReference>
<feature type="domain" description="Polymerase/histidinol phosphatase N-terminal" evidence="5">
    <location>
        <begin position="352"/>
        <end position="431"/>
    </location>
</feature>
<dbReference type="InterPro" id="IPR027421">
    <property type="entry name" value="DNA_pol_lamdba_lyase_dom_sf"/>
</dbReference>
<keyword evidence="8" id="KW-1185">Reference proteome</keyword>
<evidence type="ECO:0000256" key="3">
    <source>
        <dbReference type="ARBA" id="ARBA00022705"/>
    </source>
</evidence>
<evidence type="ECO:0000259" key="5">
    <source>
        <dbReference type="SMART" id="SM00481"/>
    </source>
</evidence>
<dbReference type="NCBIfam" id="NF006375">
    <property type="entry name" value="PRK08609.1"/>
    <property type="match status" value="1"/>
</dbReference>
<keyword evidence="3" id="KW-0235">DNA replication</keyword>
<dbReference type="InterPro" id="IPR047967">
    <property type="entry name" value="PolX_PHP"/>
</dbReference>
<dbReference type="PANTHER" id="PTHR36928:SF1">
    <property type="entry name" value="PHOSPHATASE YCDX-RELATED"/>
    <property type="match status" value="1"/>
</dbReference>
<evidence type="ECO:0000259" key="4">
    <source>
        <dbReference type="SMART" id="SM00278"/>
    </source>
</evidence>
<dbReference type="InterPro" id="IPR010994">
    <property type="entry name" value="RuvA_2-like"/>
</dbReference>
<dbReference type="InterPro" id="IPR016195">
    <property type="entry name" value="Pol/histidinol_Pase-like"/>
</dbReference>
<dbReference type="Gene3D" id="3.20.20.140">
    <property type="entry name" value="Metal-dependent hydrolases"/>
    <property type="match status" value="1"/>
</dbReference>
<dbReference type="Gene3D" id="1.10.150.20">
    <property type="entry name" value="5' to 3' exonuclease, C-terminal subdomain"/>
    <property type="match status" value="1"/>
</dbReference>
<dbReference type="GO" id="GO:0071978">
    <property type="term" value="P:bacterial-type flagellum-dependent swarming motility"/>
    <property type="evidence" value="ECO:0007669"/>
    <property type="project" value="TreeGrafter"/>
</dbReference>
<dbReference type="SUPFAM" id="SSF47781">
    <property type="entry name" value="RuvA domain 2-like"/>
    <property type="match status" value="1"/>
</dbReference>
<dbReference type="AlphaFoldDB" id="A0A239BAX6"/>
<feature type="domain" description="Helix-hairpin-helix DNA-binding motif class 1" evidence="4">
    <location>
        <begin position="73"/>
        <end position="92"/>
    </location>
</feature>
<dbReference type="SMART" id="SM00483">
    <property type="entry name" value="POLXc"/>
    <property type="match status" value="1"/>
</dbReference>
<dbReference type="InterPro" id="IPR010996">
    <property type="entry name" value="HHH_MUS81"/>
</dbReference>
<dbReference type="InterPro" id="IPR022311">
    <property type="entry name" value="PolX-like"/>
</dbReference>
<dbReference type="Gene3D" id="1.10.150.110">
    <property type="entry name" value="DNA polymerase beta, N-terminal domain-like"/>
    <property type="match status" value="1"/>
</dbReference>
<sequence>MNINAGRQGSAAFPIFVGIRRRALENKKIIKLFKLSAELMELHDENAFKVRSYINAVGALEQVEEPLEDMEQAQLEGLTGVGKGIASKIVAINTTGSFEELDQLLAATPPGVVEMLRIKGIGPKKVRAIWKELGTETVEELLEACEQNRLSKLKGFGAKTQENIKQALLFTQQNRGKLLFAEAESSAAELLQEIKKALPAAPVELTGDVRRLMEIVEALQLVLGTDSPVEAQEALNKLEVLQEDEKAAGPFAWRGVHTPSGLKTEIKLVPTARFANEVLLCSSAPEHLALAYKDNKSLLSLACGKGYASEEELYKAAGMAYVLPELREGTTEVQLALENKLPTLLELSDLKGSLHNHSTYSDGAHTLEQMATFCRDMGYQYLGISDHSKTASYAGGLREGDVLRQQKEVDELNKQLAPFRIFKGIESDILGDGSLDYDADILATFDFIVASIHSSLNMDEKKATTRLITAIENPYTTMLGHPTGRLLLRREGYPINHRMVIDACAANNVIIEINANPWRLDLDWRWVQYALEKGVMLSINPDAHHTSGYDDMRYGVLVGRKGGLTKEMTFNAKPVEEVEKYFRERKEKI</sequence>
<dbReference type="EMBL" id="FZOQ01000001">
    <property type="protein sequence ID" value="SNS05097.1"/>
    <property type="molecule type" value="Genomic_DNA"/>
</dbReference>
<dbReference type="GO" id="GO:0005829">
    <property type="term" value="C:cytosol"/>
    <property type="evidence" value="ECO:0007669"/>
    <property type="project" value="TreeGrafter"/>
</dbReference>
<gene>
    <name evidence="7" type="ORF">SAMN06296052_101281</name>
</gene>
<evidence type="ECO:0000313" key="7">
    <source>
        <dbReference type="EMBL" id="SNS05097.1"/>
    </source>
</evidence>
<keyword evidence="2" id="KW-0237">DNA synthesis</keyword>
<name>A0A239BAX6_9BACT</name>
<dbReference type="GO" id="GO:0042578">
    <property type="term" value="F:phosphoric ester hydrolase activity"/>
    <property type="evidence" value="ECO:0007669"/>
    <property type="project" value="TreeGrafter"/>
</dbReference>
<dbReference type="PANTHER" id="PTHR36928">
    <property type="entry name" value="PHOSPHATASE YCDX-RELATED"/>
    <property type="match status" value="1"/>
</dbReference>
<organism evidence="7 8">
    <name type="scientific">Pontibacter ummariensis</name>
    <dbReference type="NCBI Taxonomy" id="1610492"/>
    <lineage>
        <taxon>Bacteria</taxon>
        <taxon>Pseudomonadati</taxon>
        <taxon>Bacteroidota</taxon>
        <taxon>Cytophagia</taxon>
        <taxon>Cytophagales</taxon>
        <taxon>Hymenobacteraceae</taxon>
        <taxon>Pontibacter</taxon>
    </lineage>
</organism>
<dbReference type="Pfam" id="PF02811">
    <property type="entry name" value="PHP"/>
    <property type="match status" value="1"/>
</dbReference>
<feature type="domain" description="Helix-hairpin-helix DNA-binding motif class 1" evidence="4">
    <location>
        <begin position="113"/>
        <end position="132"/>
    </location>
</feature>
<dbReference type="InterPro" id="IPR050243">
    <property type="entry name" value="PHP_phosphatase"/>
</dbReference>
<evidence type="ECO:0000256" key="2">
    <source>
        <dbReference type="ARBA" id="ARBA00022634"/>
    </source>
</evidence>
<dbReference type="GO" id="GO:0006281">
    <property type="term" value="P:DNA repair"/>
    <property type="evidence" value="ECO:0007669"/>
    <property type="project" value="InterPro"/>
</dbReference>
<protein>
    <submittedName>
        <fullName evidence="7">DNA polymerase (Family 10)</fullName>
    </submittedName>
</protein>
<evidence type="ECO:0000259" key="6">
    <source>
        <dbReference type="SMART" id="SM00483"/>
    </source>
</evidence>
<dbReference type="InterPro" id="IPR003141">
    <property type="entry name" value="Pol/His_phosphatase_N"/>
</dbReference>
<evidence type="ECO:0000256" key="1">
    <source>
        <dbReference type="ARBA" id="ARBA00001946"/>
    </source>
</evidence>
<dbReference type="InterPro" id="IPR043519">
    <property type="entry name" value="NT_sf"/>
</dbReference>
<dbReference type="SUPFAM" id="SSF89550">
    <property type="entry name" value="PHP domain-like"/>
    <property type="match status" value="1"/>
</dbReference>
<feature type="domain" description="DNA-directed DNA polymerase X" evidence="6">
    <location>
        <begin position="23"/>
        <end position="328"/>
    </location>
</feature>
<dbReference type="Proteomes" id="UP000198432">
    <property type="component" value="Unassembled WGS sequence"/>
</dbReference>
<feature type="domain" description="Helix-hairpin-helix DNA-binding motif class 1" evidence="4">
    <location>
        <begin position="148"/>
        <end position="167"/>
    </location>
</feature>
<dbReference type="SMART" id="SM00481">
    <property type="entry name" value="POLIIIAc"/>
    <property type="match status" value="1"/>
</dbReference>
<dbReference type="Pfam" id="PF14716">
    <property type="entry name" value="HHH_8"/>
    <property type="match status" value="1"/>
</dbReference>
<dbReference type="InterPro" id="IPR037160">
    <property type="entry name" value="DNA_Pol_thumb_sf"/>
</dbReference>
<accession>A0A239BAX6</accession>
<dbReference type="Gene3D" id="3.30.210.10">
    <property type="entry name" value="DNA polymerase, thumb domain"/>
    <property type="match status" value="1"/>
</dbReference>
<dbReference type="SMART" id="SM00278">
    <property type="entry name" value="HhH1"/>
    <property type="match status" value="3"/>
</dbReference>
<dbReference type="CDD" id="cd07436">
    <property type="entry name" value="PHP_PolX"/>
    <property type="match status" value="1"/>
</dbReference>
<dbReference type="SUPFAM" id="SSF81301">
    <property type="entry name" value="Nucleotidyltransferase"/>
    <property type="match status" value="1"/>
</dbReference>
<dbReference type="GO" id="GO:0003677">
    <property type="term" value="F:DNA binding"/>
    <property type="evidence" value="ECO:0007669"/>
    <property type="project" value="InterPro"/>
</dbReference>